<dbReference type="EMBL" id="BGZK01001508">
    <property type="protein sequence ID" value="GBP81373.1"/>
    <property type="molecule type" value="Genomic_DNA"/>
</dbReference>
<gene>
    <name evidence="1" type="ORF">EVAR_61771_1</name>
</gene>
<keyword evidence="2" id="KW-1185">Reference proteome</keyword>
<name>A0A4C1Z2J5_EUMVA</name>
<accession>A0A4C1Z2J5</accession>
<protein>
    <submittedName>
        <fullName evidence="1">Uncharacterized protein</fullName>
    </submittedName>
</protein>
<evidence type="ECO:0000313" key="1">
    <source>
        <dbReference type="EMBL" id="GBP81373.1"/>
    </source>
</evidence>
<reference evidence="1 2" key="1">
    <citation type="journal article" date="2019" name="Commun. Biol.">
        <title>The bagworm genome reveals a unique fibroin gene that provides high tensile strength.</title>
        <authorList>
            <person name="Kono N."/>
            <person name="Nakamura H."/>
            <person name="Ohtoshi R."/>
            <person name="Tomita M."/>
            <person name="Numata K."/>
            <person name="Arakawa K."/>
        </authorList>
    </citation>
    <scope>NUCLEOTIDE SEQUENCE [LARGE SCALE GENOMIC DNA]</scope>
</reference>
<dbReference type="Proteomes" id="UP000299102">
    <property type="component" value="Unassembled WGS sequence"/>
</dbReference>
<evidence type="ECO:0000313" key="2">
    <source>
        <dbReference type="Proteomes" id="UP000299102"/>
    </source>
</evidence>
<comment type="caution">
    <text evidence="1">The sequence shown here is derived from an EMBL/GenBank/DDBJ whole genome shotgun (WGS) entry which is preliminary data.</text>
</comment>
<dbReference type="AlphaFoldDB" id="A0A4C1Z2J5"/>
<organism evidence="1 2">
    <name type="scientific">Eumeta variegata</name>
    <name type="common">Bagworm moth</name>
    <name type="synonym">Eumeta japonica</name>
    <dbReference type="NCBI Taxonomy" id="151549"/>
    <lineage>
        <taxon>Eukaryota</taxon>
        <taxon>Metazoa</taxon>
        <taxon>Ecdysozoa</taxon>
        <taxon>Arthropoda</taxon>
        <taxon>Hexapoda</taxon>
        <taxon>Insecta</taxon>
        <taxon>Pterygota</taxon>
        <taxon>Neoptera</taxon>
        <taxon>Endopterygota</taxon>
        <taxon>Lepidoptera</taxon>
        <taxon>Glossata</taxon>
        <taxon>Ditrysia</taxon>
        <taxon>Tineoidea</taxon>
        <taxon>Psychidae</taxon>
        <taxon>Oiketicinae</taxon>
        <taxon>Eumeta</taxon>
    </lineage>
</organism>
<sequence length="102" mass="12167">MLPLQWSQPLAIPKSHGGQQACVQHDLSPSSEIKCPWVRVRRVRLKNYFSMGFAVALNFCEKREFTDVDASYHRQQDFDVFDGRAVWKRFRRFFMSERGNYY</sequence>
<proteinExistence type="predicted"/>